<name>A0ABT1BFZ9_9BURK</name>
<proteinExistence type="predicted"/>
<dbReference type="Proteomes" id="UP001204851">
    <property type="component" value="Unassembled WGS sequence"/>
</dbReference>
<dbReference type="CDD" id="cd02192">
    <property type="entry name" value="PurM-like3"/>
    <property type="match status" value="1"/>
</dbReference>
<dbReference type="InterPro" id="IPR036921">
    <property type="entry name" value="PurM-like_N_sf"/>
</dbReference>
<dbReference type="RefSeq" id="WP_252767616.1">
    <property type="nucleotide sequence ID" value="NZ_JAMXMC010000001.1"/>
</dbReference>
<dbReference type="Gene3D" id="3.30.1330.10">
    <property type="entry name" value="PurM-like, N-terminal domain"/>
    <property type="match status" value="1"/>
</dbReference>
<keyword evidence="5" id="KW-1185">Reference proteome</keyword>
<evidence type="ECO:0000256" key="1">
    <source>
        <dbReference type="ARBA" id="ARBA00022977"/>
    </source>
</evidence>
<dbReference type="SUPFAM" id="SSF55326">
    <property type="entry name" value="PurM N-terminal domain-like"/>
    <property type="match status" value="1"/>
</dbReference>
<dbReference type="NCBIfam" id="TIGR04049">
    <property type="entry name" value="AIR_rel_sll0787"/>
    <property type="match status" value="1"/>
</dbReference>
<dbReference type="InterPro" id="IPR024030">
    <property type="entry name" value="AIR_synthase-rel_sll0787"/>
</dbReference>
<dbReference type="InterPro" id="IPR016188">
    <property type="entry name" value="PurM-like_N"/>
</dbReference>
<dbReference type="PANTHER" id="PTHR30270:SF0">
    <property type="entry name" value="THIAMINE-MONOPHOSPHATE KINASE"/>
    <property type="match status" value="1"/>
</dbReference>
<dbReference type="EMBL" id="JAMXMC010000001">
    <property type="protein sequence ID" value="MCO5975160.1"/>
    <property type="molecule type" value="Genomic_DNA"/>
</dbReference>
<dbReference type="Gene3D" id="3.90.650.10">
    <property type="entry name" value="PurM-like C-terminal domain"/>
    <property type="match status" value="1"/>
</dbReference>
<dbReference type="SUPFAM" id="SSF56042">
    <property type="entry name" value="PurM C-terminal domain-like"/>
    <property type="match status" value="1"/>
</dbReference>
<dbReference type="InterPro" id="IPR010918">
    <property type="entry name" value="PurM-like_C_dom"/>
</dbReference>
<sequence length="363" mass="37863">MNDASASTRTSRLTALLQALRQGRGFAHKRDIAQVLARLPECLAPAWTGVSTSVPNGDDCAALPQADGSHLLLAIEGLMPDFVQQQPWFAGYSAVLVNLSDVAAMGGRPLAVVDALWSAEPATAEALLDGMRAACLCYGVPLLGGHSNLRAPSAQLAVAVLGRAQRLISSFAARPGDRLLMAVDLRGHWMGDQPFWNASTEAPPARLQADLALLAELAEAGLCRAGKDISMAGVLGTLLMLLECSGQGAQLQLDALPHPPAEAGWPGWSATGPQAQAAQLRWLSAFPSHGFVLAVAPEHAAEVIARFQARALACADIGQVRVGTAVDITLGTGAQAEQARLWDFASEGFLQPQPRAAGAESAP</sequence>
<evidence type="ECO:0000313" key="4">
    <source>
        <dbReference type="EMBL" id="MCO5975160.1"/>
    </source>
</evidence>
<dbReference type="Pfam" id="PF00586">
    <property type="entry name" value="AIRS"/>
    <property type="match status" value="1"/>
</dbReference>
<comment type="caution">
    <text evidence="4">The sequence shown here is derived from an EMBL/GenBank/DDBJ whole genome shotgun (WGS) entry which is preliminary data.</text>
</comment>
<dbReference type="InterPro" id="IPR006283">
    <property type="entry name" value="ThiL-like"/>
</dbReference>
<reference evidence="4 5" key="1">
    <citation type="submission" date="2022-06" db="EMBL/GenBank/DDBJ databases">
        <title>Ideonella sp. NS12-5 Genome sequencing and assembly.</title>
        <authorList>
            <person name="Jung Y."/>
        </authorList>
    </citation>
    <scope>NUCLEOTIDE SEQUENCE [LARGE SCALE GENOMIC DNA]</scope>
    <source>
        <strain evidence="4 5">NS12-5</strain>
    </source>
</reference>
<gene>
    <name evidence="4" type="ORF">M0L44_00290</name>
</gene>
<dbReference type="InterPro" id="IPR036676">
    <property type="entry name" value="PurM-like_C_sf"/>
</dbReference>
<evidence type="ECO:0000313" key="5">
    <source>
        <dbReference type="Proteomes" id="UP001204851"/>
    </source>
</evidence>
<keyword evidence="1" id="KW-0784">Thiamine biosynthesis</keyword>
<dbReference type="InterPro" id="IPR011413">
    <property type="entry name" value="UCP036540_AIR"/>
</dbReference>
<dbReference type="PIRSF" id="PIRSF036540">
    <property type="entry name" value="UCP036540_AIR"/>
    <property type="match status" value="1"/>
</dbReference>
<protein>
    <submittedName>
        <fullName evidence="4">Sll0787 family AIR synthase-like protein</fullName>
    </submittedName>
</protein>
<dbReference type="Pfam" id="PF02769">
    <property type="entry name" value="AIRS_C"/>
    <property type="match status" value="1"/>
</dbReference>
<organism evidence="4 5">
    <name type="scientific">Ideonella oryzae</name>
    <dbReference type="NCBI Taxonomy" id="2937441"/>
    <lineage>
        <taxon>Bacteria</taxon>
        <taxon>Pseudomonadati</taxon>
        <taxon>Pseudomonadota</taxon>
        <taxon>Betaproteobacteria</taxon>
        <taxon>Burkholderiales</taxon>
        <taxon>Sphaerotilaceae</taxon>
        <taxon>Ideonella</taxon>
    </lineage>
</organism>
<dbReference type="PANTHER" id="PTHR30270">
    <property type="entry name" value="THIAMINE-MONOPHOSPHATE KINASE"/>
    <property type="match status" value="1"/>
</dbReference>
<evidence type="ECO:0000259" key="3">
    <source>
        <dbReference type="Pfam" id="PF02769"/>
    </source>
</evidence>
<evidence type="ECO:0000259" key="2">
    <source>
        <dbReference type="Pfam" id="PF00586"/>
    </source>
</evidence>
<accession>A0ABT1BFZ9</accession>
<feature type="domain" description="PurM-like C-terminal" evidence="3">
    <location>
        <begin position="201"/>
        <end position="326"/>
    </location>
</feature>
<feature type="domain" description="PurM-like N-terminal" evidence="2">
    <location>
        <begin position="57"/>
        <end position="163"/>
    </location>
</feature>